<dbReference type="AlphaFoldDB" id="X1VU39"/>
<reference evidence="1" key="1">
    <citation type="journal article" date="2014" name="Front. Microbiol.">
        <title>High frequency of phylogenetically diverse reductive dehalogenase-homologous genes in deep subseafloor sedimentary metagenomes.</title>
        <authorList>
            <person name="Kawai M."/>
            <person name="Futagami T."/>
            <person name="Toyoda A."/>
            <person name="Takaki Y."/>
            <person name="Nishi S."/>
            <person name="Hori S."/>
            <person name="Arai W."/>
            <person name="Tsubouchi T."/>
            <person name="Morono Y."/>
            <person name="Uchiyama I."/>
            <person name="Ito T."/>
            <person name="Fujiyama A."/>
            <person name="Inagaki F."/>
            <person name="Takami H."/>
        </authorList>
    </citation>
    <scope>NUCLEOTIDE SEQUENCE</scope>
    <source>
        <strain evidence="1">Expedition CK06-06</strain>
    </source>
</reference>
<feature type="non-terminal residue" evidence="1">
    <location>
        <position position="91"/>
    </location>
</feature>
<sequence>MKFALCNEMFEGRAMAEVCETAKRLGYHGIEIAPFTLASSAEDVSADQRKEVRRIVEDSGLEVVGLHWLFAGPPGLHITTTDDTMWGRTRD</sequence>
<comment type="caution">
    <text evidence="1">The sequence shown here is derived from an EMBL/GenBank/DDBJ whole genome shotgun (WGS) entry which is preliminary data.</text>
</comment>
<proteinExistence type="predicted"/>
<protein>
    <recommendedName>
        <fullName evidence="2">Xylose isomerase-like TIM barrel domain-containing protein</fullName>
    </recommendedName>
</protein>
<dbReference type="InterPro" id="IPR036237">
    <property type="entry name" value="Xyl_isomerase-like_sf"/>
</dbReference>
<dbReference type="Gene3D" id="3.20.20.150">
    <property type="entry name" value="Divalent-metal-dependent TIM barrel enzymes"/>
    <property type="match status" value="1"/>
</dbReference>
<evidence type="ECO:0000313" key="1">
    <source>
        <dbReference type="EMBL" id="GAJ24632.1"/>
    </source>
</evidence>
<gene>
    <name evidence="1" type="ORF">S12H4_59396</name>
</gene>
<dbReference type="EMBL" id="BARW01038802">
    <property type="protein sequence ID" value="GAJ24632.1"/>
    <property type="molecule type" value="Genomic_DNA"/>
</dbReference>
<evidence type="ECO:0008006" key="2">
    <source>
        <dbReference type="Google" id="ProtNLM"/>
    </source>
</evidence>
<organism evidence="1">
    <name type="scientific">marine sediment metagenome</name>
    <dbReference type="NCBI Taxonomy" id="412755"/>
    <lineage>
        <taxon>unclassified sequences</taxon>
        <taxon>metagenomes</taxon>
        <taxon>ecological metagenomes</taxon>
    </lineage>
</organism>
<accession>X1VU39</accession>
<name>X1VU39_9ZZZZ</name>
<dbReference type="SUPFAM" id="SSF51658">
    <property type="entry name" value="Xylose isomerase-like"/>
    <property type="match status" value="1"/>
</dbReference>